<dbReference type="InterPro" id="IPR011447">
    <property type="entry name" value="DUF1552"/>
</dbReference>
<gene>
    <name evidence="1" type="ORF">V7x_51100</name>
</gene>
<proteinExistence type="predicted"/>
<accession>A0A5C6FMI0</accession>
<comment type="caution">
    <text evidence="1">The sequence shown here is derived from an EMBL/GenBank/DDBJ whole genome shotgun (WGS) entry which is preliminary data.</text>
</comment>
<dbReference type="PROSITE" id="PS51318">
    <property type="entry name" value="TAT"/>
    <property type="match status" value="1"/>
</dbReference>
<evidence type="ECO:0000313" key="1">
    <source>
        <dbReference type="EMBL" id="TWU63370.1"/>
    </source>
</evidence>
<dbReference type="AlphaFoldDB" id="A0A5C6FMI0"/>
<dbReference type="Proteomes" id="UP000316476">
    <property type="component" value="Unassembled WGS sequence"/>
</dbReference>
<dbReference type="InterPro" id="IPR006311">
    <property type="entry name" value="TAT_signal"/>
</dbReference>
<dbReference type="EMBL" id="SJPZ01000002">
    <property type="protein sequence ID" value="TWU63370.1"/>
    <property type="molecule type" value="Genomic_DNA"/>
</dbReference>
<dbReference type="Pfam" id="PF07586">
    <property type="entry name" value="HXXSHH"/>
    <property type="match status" value="1"/>
</dbReference>
<protein>
    <recommendedName>
        <fullName evidence="3">DUF1552 domain-containing protein</fullName>
    </recommendedName>
</protein>
<name>A0A5C6FMI0_9PLAN</name>
<evidence type="ECO:0008006" key="3">
    <source>
        <dbReference type="Google" id="ProtNLM"/>
    </source>
</evidence>
<dbReference type="OrthoDB" id="9146593at2"/>
<reference evidence="1 2" key="1">
    <citation type="submission" date="2019-02" db="EMBL/GenBank/DDBJ databases">
        <title>Deep-cultivation of Planctomycetes and their phenomic and genomic characterization uncovers novel biology.</title>
        <authorList>
            <person name="Wiegand S."/>
            <person name="Jogler M."/>
            <person name="Boedeker C."/>
            <person name="Pinto D."/>
            <person name="Vollmers J."/>
            <person name="Rivas-Marin E."/>
            <person name="Kohn T."/>
            <person name="Peeters S.H."/>
            <person name="Heuer A."/>
            <person name="Rast P."/>
            <person name="Oberbeckmann S."/>
            <person name="Bunk B."/>
            <person name="Jeske O."/>
            <person name="Meyerdierks A."/>
            <person name="Storesund J.E."/>
            <person name="Kallscheuer N."/>
            <person name="Luecker S."/>
            <person name="Lage O.M."/>
            <person name="Pohl T."/>
            <person name="Merkel B.J."/>
            <person name="Hornburger P."/>
            <person name="Mueller R.-W."/>
            <person name="Bruemmer F."/>
            <person name="Labrenz M."/>
            <person name="Spormann A.M."/>
            <person name="Op Den Camp H."/>
            <person name="Overmann J."/>
            <person name="Amann R."/>
            <person name="Jetten M.S.M."/>
            <person name="Mascher T."/>
            <person name="Medema M.H."/>
            <person name="Devos D.P."/>
            <person name="Kaster A.-K."/>
            <person name="Ovreas L."/>
            <person name="Rohde M."/>
            <person name="Galperin M.Y."/>
            <person name="Jogler C."/>
        </authorList>
    </citation>
    <scope>NUCLEOTIDE SEQUENCE [LARGE SCALE GENOMIC DNA]</scope>
    <source>
        <strain evidence="1 2">V7</strain>
    </source>
</reference>
<dbReference type="RefSeq" id="WP_146415989.1">
    <property type="nucleotide sequence ID" value="NZ_SJPZ01000002.1"/>
</dbReference>
<organism evidence="1 2">
    <name type="scientific">Crateriforma conspicua</name>
    <dbReference type="NCBI Taxonomy" id="2527996"/>
    <lineage>
        <taxon>Bacteria</taxon>
        <taxon>Pseudomonadati</taxon>
        <taxon>Planctomycetota</taxon>
        <taxon>Planctomycetia</taxon>
        <taxon>Planctomycetales</taxon>
        <taxon>Planctomycetaceae</taxon>
        <taxon>Crateriforma</taxon>
    </lineage>
</organism>
<sequence>MAFIRRSNPVSRRHLLRGAGVSVGLPWLGAMAGSNSAAGREVNGKTLDRPPMRSAFLFMPNGVNPANWNPVATPDSDQFDWTPMLRPLSGVGDELILLENFHHPDLAGGNGHWPKVPAFLSGGHVLRTSGRDMDTGCTSIDQWMAQRIGHKTPLPTLELGVDSAYTGVDNVGGGFTRIYGSHIAWRDRHTPVPNEIVPQLAFDRLFRGVRSTPVSGLNPHHRAVWESMHRDETSVLDAVREDARSFSKRLGREDRGKLDEYLESVRSVERRIESSRKPKARWVNEGDLGIQRPGPGIPDSHVEHVRLMMDIMVLAFWTDTTRIATFMMGNAQTGRNFSFIDGVKGSFHGLSHHRNEESTLRQYEAIGTWHIGQVAYLIDRMRNLSEGDGTLLDHCMVMFGSTLRDGNKHDTENLPLLFFGGGSAGIRRGRRLTAAQPTPLCNLFLSMAQNMGIDDQRFSTSTGPLDLA</sequence>
<evidence type="ECO:0000313" key="2">
    <source>
        <dbReference type="Proteomes" id="UP000316476"/>
    </source>
</evidence>